<sequence>MTHKKRGRRPKSSFYYVRWYKVQLNQERAAEVLGVDVQQIERWDWEGNQLAERYLLLWDRKHLSGEWAGFVFSRGRLMYKRRIWTAESLRREPRGW</sequence>
<keyword evidence="2" id="KW-1185">Reference proteome</keyword>
<gene>
    <name evidence="1" type="ORF">NP603_20350</name>
</gene>
<dbReference type="EMBL" id="JANIBM010000050">
    <property type="protein sequence ID" value="MCQ8183475.1"/>
    <property type="molecule type" value="Genomic_DNA"/>
</dbReference>
<reference evidence="1 2" key="1">
    <citation type="submission" date="2022-07" db="EMBL/GenBank/DDBJ databases">
        <title>Methylomonas rivi sp. nov., Methylomonas rosea sp. nov., Methylomonas aureus sp. nov. and Methylomonas subterranea sp. nov., four novel methanotrophs isolated from a freshwater creek and the deep terrestrial subsurface.</title>
        <authorList>
            <person name="Abin C."/>
            <person name="Sankaranarayanan K."/>
            <person name="Garner C."/>
            <person name="Sindelar R."/>
            <person name="Kotary K."/>
            <person name="Garner R."/>
            <person name="Barclay S."/>
            <person name="Lawson P."/>
            <person name="Krumholz L."/>
        </authorList>
    </citation>
    <scope>NUCLEOTIDE SEQUENCE [LARGE SCALE GENOMIC DNA]</scope>
    <source>
        <strain evidence="1 2">SURF-1</strain>
    </source>
</reference>
<evidence type="ECO:0000313" key="1">
    <source>
        <dbReference type="EMBL" id="MCQ8183475.1"/>
    </source>
</evidence>
<dbReference type="Proteomes" id="UP001524569">
    <property type="component" value="Unassembled WGS sequence"/>
</dbReference>
<comment type="caution">
    <text evidence="1">The sequence shown here is derived from an EMBL/GenBank/DDBJ whole genome shotgun (WGS) entry which is preliminary data.</text>
</comment>
<name>A0ABT1UMK5_9GAMM</name>
<proteinExistence type="predicted"/>
<organism evidence="1 2">
    <name type="scientific">Methylomonas aurea</name>
    <dbReference type="NCBI Taxonomy" id="2952224"/>
    <lineage>
        <taxon>Bacteria</taxon>
        <taxon>Pseudomonadati</taxon>
        <taxon>Pseudomonadota</taxon>
        <taxon>Gammaproteobacteria</taxon>
        <taxon>Methylococcales</taxon>
        <taxon>Methylococcaceae</taxon>
        <taxon>Methylomonas</taxon>
    </lineage>
</organism>
<evidence type="ECO:0000313" key="2">
    <source>
        <dbReference type="Proteomes" id="UP001524569"/>
    </source>
</evidence>
<protein>
    <submittedName>
        <fullName evidence="1">Uncharacterized protein</fullName>
    </submittedName>
</protein>
<accession>A0ABT1UMK5</accession>
<dbReference type="RefSeq" id="WP_256612694.1">
    <property type="nucleotide sequence ID" value="NZ_JANIBM010000050.1"/>
</dbReference>